<evidence type="ECO:0000256" key="1">
    <source>
        <dbReference type="ARBA" id="ARBA00023186"/>
    </source>
</evidence>
<keyword evidence="4" id="KW-1185">Reference proteome</keyword>
<proteinExistence type="predicted"/>
<dbReference type="EMBL" id="JARYMX010000001">
    <property type="protein sequence ID" value="KAJ9564857.1"/>
    <property type="molecule type" value="Genomic_DNA"/>
</dbReference>
<dbReference type="GO" id="GO:0051082">
    <property type="term" value="F:unfolded protein binding"/>
    <property type="evidence" value="ECO:0007669"/>
    <property type="project" value="TreeGrafter"/>
</dbReference>
<dbReference type="PROSITE" id="PS50076">
    <property type="entry name" value="DNAJ_2"/>
    <property type="match status" value="1"/>
</dbReference>
<organism evidence="3 4">
    <name type="scientific">Centaurea solstitialis</name>
    <name type="common">yellow star-thistle</name>
    <dbReference type="NCBI Taxonomy" id="347529"/>
    <lineage>
        <taxon>Eukaryota</taxon>
        <taxon>Viridiplantae</taxon>
        <taxon>Streptophyta</taxon>
        <taxon>Embryophyta</taxon>
        <taxon>Tracheophyta</taxon>
        <taxon>Spermatophyta</taxon>
        <taxon>Magnoliopsida</taxon>
        <taxon>eudicotyledons</taxon>
        <taxon>Gunneridae</taxon>
        <taxon>Pentapetalae</taxon>
        <taxon>asterids</taxon>
        <taxon>campanulids</taxon>
        <taxon>Asterales</taxon>
        <taxon>Asteraceae</taxon>
        <taxon>Carduoideae</taxon>
        <taxon>Cardueae</taxon>
        <taxon>Centaureinae</taxon>
        <taxon>Centaurea</taxon>
    </lineage>
</organism>
<dbReference type="Gene3D" id="1.10.287.110">
    <property type="entry name" value="DnaJ domain"/>
    <property type="match status" value="1"/>
</dbReference>
<dbReference type="Gene3D" id="2.60.260.20">
    <property type="entry name" value="Urease metallochaperone UreE, N-terminal domain"/>
    <property type="match status" value="1"/>
</dbReference>
<dbReference type="Proteomes" id="UP001172457">
    <property type="component" value="Chromosome 1"/>
</dbReference>
<dbReference type="Pfam" id="PF00226">
    <property type="entry name" value="DnaJ"/>
    <property type="match status" value="1"/>
</dbReference>
<dbReference type="PROSITE" id="PS00636">
    <property type="entry name" value="DNAJ_1"/>
    <property type="match status" value="1"/>
</dbReference>
<sequence length="172" mass="19628">MGMDYYKVIQVDRNAKNEDLKKAYRKLAMKWHPDKNPHNKRDAESKFKTISEAYDVLSDPQKRAVYDQYGEEGLKGQNIFNEEVFSELRGVGGGTTVRMAPSTKAPSIERVFSCSLEDLYQGTTRKMKIQGMLMMHMGFGGRGTEKYGKRRENVKNAQTQSSSLLAIARYQV</sequence>
<evidence type="ECO:0000313" key="3">
    <source>
        <dbReference type="EMBL" id="KAJ9564857.1"/>
    </source>
</evidence>
<comment type="caution">
    <text evidence="3">The sequence shown here is derived from an EMBL/GenBank/DDBJ whole genome shotgun (WGS) entry which is preliminary data.</text>
</comment>
<gene>
    <name evidence="3" type="ORF">OSB04_000823</name>
</gene>
<dbReference type="CDD" id="cd06257">
    <property type="entry name" value="DnaJ"/>
    <property type="match status" value="1"/>
</dbReference>
<dbReference type="InterPro" id="IPR051339">
    <property type="entry name" value="DnaJ_subfamily_B"/>
</dbReference>
<dbReference type="InterPro" id="IPR036869">
    <property type="entry name" value="J_dom_sf"/>
</dbReference>
<feature type="domain" description="J" evidence="2">
    <location>
        <begin position="4"/>
        <end position="70"/>
    </location>
</feature>
<dbReference type="PRINTS" id="PR00625">
    <property type="entry name" value="JDOMAIN"/>
</dbReference>
<accession>A0AA38WKW7</accession>
<dbReference type="GO" id="GO:0051087">
    <property type="term" value="F:protein-folding chaperone binding"/>
    <property type="evidence" value="ECO:0007669"/>
    <property type="project" value="TreeGrafter"/>
</dbReference>
<evidence type="ECO:0000313" key="4">
    <source>
        <dbReference type="Proteomes" id="UP001172457"/>
    </source>
</evidence>
<keyword evidence="1" id="KW-0143">Chaperone</keyword>
<dbReference type="PANTHER" id="PTHR24078:SF575">
    <property type="entry name" value="DNAJ HEAT SHOCK FAMILY PROTEIN"/>
    <property type="match status" value="1"/>
</dbReference>
<dbReference type="PANTHER" id="PTHR24078">
    <property type="entry name" value="DNAJ HOMOLOG SUBFAMILY C MEMBER"/>
    <property type="match status" value="1"/>
</dbReference>
<dbReference type="SUPFAM" id="SSF46565">
    <property type="entry name" value="Chaperone J-domain"/>
    <property type="match status" value="1"/>
</dbReference>
<dbReference type="SMART" id="SM00271">
    <property type="entry name" value="DnaJ"/>
    <property type="match status" value="1"/>
</dbReference>
<protein>
    <recommendedName>
        <fullName evidence="2">J domain-containing protein</fullName>
    </recommendedName>
</protein>
<reference evidence="3" key="1">
    <citation type="submission" date="2023-03" db="EMBL/GenBank/DDBJ databases">
        <title>Chromosome-scale reference genome and RAD-based genetic map of yellow starthistle (Centaurea solstitialis) reveal putative structural variation and QTLs associated with invader traits.</title>
        <authorList>
            <person name="Reatini B."/>
            <person name="Cang F.A."/>
            <person name="Jiang Q."/>
            <person name="Mckibben M.T.W."/>
            <person name="Barker M.S."/>
            <person name="Rieseberg L.H."/>
            <person name="Dlugosch K.M."/>
        </authorList>
    </citation>
    <scope>NUCLEOTIDE SEQUENCE</scope>
    <source>
        <strain evidence="3">CAN-66</strain>
        <tissue evidence="3">Leaf</tissue>
    </source>
</reference>
<name>A0AA38WKW7_9ASTR</name>
<dbReference type="InterPro" id="IPR001623">
    <property type="entry name" value="DnaJ_domain"/>
</dbReference>
<evidence type="ECO:0000259" key="2">
    <source>
        <dbReference type="PROSITE" id="PS50076"/>
    </source>
</evidence>
<dbReference type="AlphaFoldDB" id="A0AA38WKW7"/>
<dbReference type="GO" id="GO:0005829">
    <property type="term" value="C:cytosol"/>
    <property type="evidence" value="ECO:0007669"/>
    <property type="project" value="TreeGrafter"/>
</dbReference>
<dbReference type="InterPro" id="IPR018253">
    <property type="entry name" value="DnaJ_domain_CS"/>
</dbReference>